<protein>
    <submittedName>
        <fullName evidence="3">3-oxoacyl-[acyl-carrier-protein] reductase FabG</fullName>
        <ecNumber evidence="3">1.1.1.100</ecNumber>
    </submittedName>
</protein>
<evidence type="ECO:0000313" key="3">
    <source>
        <dbReference type="EMBL" id="SSW63494.1"/>
    </source>
</evidence>
<sequence length="240" mass="25205">MTAAACEAGAGRVALISGASRGIGLAIARELLAHGWRVSAGTRQPVAALAEYGADRCHWSPFDARDPASEAAWVAAAHGHFGGIDAIVHNAGILSDKSVIEASDQDFDDIFAVNVKSPMRLTRLVWPHLRAAPEGKVLVIASLAGKRVRAAEGGLYSMSKAAALMLAHGIRHAGDPDRIRCTAICPGFVATDMADGVDESIKSQLTQPQEVARIARLALELPATASVAEIPVSWRVETAF</sequence>
<dbReference type="AlphaFoldDB" id="A0A446C6J6"/>
<dbReference type="EMBL" id="UFQC01000002">
    <property type="protein sequence ID" value="SSW63494.1"/>
    <property type="molecule type" value="Genomic_DNA"/>
</dbReference>
<proteinExistence type="inferred from homology"/>
<keyword evidence="2 3" id="KW-0560">Oxidoreductase</keyword>
<dbReference type="EC" id="1.1.1.100" evidence="3"/>
<dbReference type="InterPro" id="IPR020904">
    <property type="entry name" value="Sc_DH/Rdtase_CS"/>
</dbReference>
<gene>
    <name evidence="3" type="primary">fabG_2</name>
    <name evidence="3" type="ORF">AVE30378_00525</name>
</gene>
<evidence type="ECO:0000313" key="4">
    <source>
        <dbReference type="Proteomes" id="UP000289465"/>
    </source>
</evidence>
<dbReference type="PROSITE" id="PS00061">
    <property type="entry name" value="ADH_SHORT"/>
    <property type="match status" value="1"/>
</dbReference>
<dbReference type="PANTHER" id="PTHR43669:SF3">
    <property type="entry name" value="ALCOHOL DEHYDROGENASE, PUTATIVE (AFU_ORTHOLOGUE AFUA_3G03445)-RELATED"/>
    <property type="match status" value="1"/>
</dbReference>
<dbReference type="Proteomes" id="UP000289465">
    <property type="component" value="Unassembled WGS sequence"/>
</dbReference>
<dbReference type="OrthoDB" id="5786478at2"/>
<dbReference type="Gene3D" id="3.40.50.720">
    <property type="entry name" value="NAD(P)-binding Rossmann-like Domain"/>
    <property type="match status" value="1"/>
</dbReference>
<dbReference type="PRINTS" id="PR00081">
    <property type="entry name" value="GDHRDH"/>
</dbReference>
<reference evidence="3 4" key="1">
    <citation type="submission" date="2018-07" db="EMBL/GenBank/DDBJ databases">
        <authorList>
            <person name="Peeters C."/>
        </authorList>
    </citation>
    <scope>NUCLEOTIDE SEQUENCE [LARGE SCALE GENOMIC DNA]</scope>
    <source>
        <strain evidence="3 4">LMG 30378</strain>
    </source>
</reference>
<comment type="similarity">
    <text evidence="1">Belongs to the short-chain dehydrogenases/reductases (SDR) family.</text>
</comment>
<dbReference type="Pfam" id="PF00106">
    <property type="entry name" value="adh_short"/>
    <property type="match status" value="1"/>
</dbReference>
<dbReference type="GO" id="GO:0004316">
    <property type="term" value="F:3-oxoacyl-[acyl-carrier-protein] reductase (NADPH) activity"/>
    <property type="evidence" value="ECO:0007669"/>
    <property type="project" value="UniProtKB-EC"/>
</dbReference>
<dbReference type="SUPFAM" id="SSF51735">
    <property type="entry name" value="NAD(P)-binding Rossmann-fold domains"/>
    <property type="match status" value="1"/>
</dbReference>
<name>A0A446C6J6_9BURK</name>
<organism evidence="3 4">
    <name type="scientific">Achromobacter veterisilvae</name>
    <dbReference type="NCBI Taxonomy" id="2069367"/>
    <lineage>
        <taxon>Bacteria</taxon>
        <taxon>Pseudomonadati</taxon>
        <taxon>Pseudomonadota</taxon>
        <taxon>Betaproteobacteria</taxon>
        <taxon>Burkholderiales</taxon>
        <taxon>Alcaligenaceae</taxon>
        <taxon>Achromobacter</taxon>
    </lineage>
</organism>
<dbReference type="InterPro" id="IPR002347">
    <property type="entry name" value="SDR_fam"/>
</dbReference>
<evidence type="ECO:0000256" key="1">
    <source>
        <dbReference type="ARBA" id="ARBA00006484"/>
    </source>
</evidence>
<dbReference type="RefSeq" id="WP_129239219.1">
    <property type="nucleotide sequence ID" value="NZ_UFQC01000002.1"/>
</dbReference>
<dbReference type="InterPro" id="IPR036291">
    <property type="entry name" value="NAD(P)-bd_dom_sf"/>
</dbReference>
<evidence type="ECO:0000256" key="2">
    <source>
        <dbReference type="ARBA" id="ARBA00023002"/>
    </source>
</evidence>
<accession>A0A446C6J6</accession>
<dbReference type="PANTHER" id="PTHR43669">
    <property type="entry name" value="5-KETO-D-GLUCONATE 5-REDUCTASE"/>
    <property type="match status" value="1"/>
</dbReference>